<evidence type="ECO:0000313" key="3">
    <source>
        <dbReference type="Proteomes" id="UP001201701"/>
    </source>
</evidence>
<evidence type="ECO:0000313" key="2">
    <source>
        <dbReference type="EMBL" id="MCG7509003.1"/>
    </source>
</evidence>
<dbReference type="EMBL" id="JAKREW010000064">
    <property type="protein sequence ID" value="MCG7509003.1"/>
    <property type="molecule type" value="Genomic_DNA"/>
</dbReference>
<keyword evidence="3" id="KW-1185">Reference proteome</keyword>
<dbReference type="SUPFAM" id="SSF53448">
    <property type="entry name" value="Nucleotide-diphospho-sugar transferases"/>
    <property type="match status" value="1"/>
</dbReference>
<dbReference type="InterPro" id="IPR050834">
    <property type="entry name" value="Glycosyltransf_2"/>
</dbReference>
<reference evidence="2 3" key="1">
    <citation type="submission" date="2022-02" db="EMBL/GenBank/DDBJ databases">
        <title>Draft genome sequence of Mezorhizobium retamae strain IRAMC:0171 isolated from Retama raetam nodules.</title>
        <authorList>
            <person name="Bengaied R."/>
            <person name="Sbissi I."/>
            <person name="Huber K."/>
            <person name="Ghodbane F."/>
            <person name="Nouioui I."/>
            <person name="Tarhouni M."/>
            <person name="Gtari M."/>
        </authorList>
    </citation>
    <scope>NUCLEOTIDE SEQUENCE [LARGE SCALE GENOMIC DNA]</scope>
    <source>
        <strain evidence="2 3">IRAMC:0171</strain>
    </source>
</reference>
<accession>A0ABS9QNI7</accession>
<dbReference type="InterPro" id="IPR029044">
    <property type="entry name" value="Nucleotide-diphossugar_trans"/>
</dbReference>
<evidence type="ECO:0000259" key="1">
    <source>
        <dbReference type="Pfam" id="PF00535"/>
    </source>
</evidence>
<gene>
    <name evidence="2" type="ORF">L4923_28610</name>
</gene>
<dbReference type="PANTHER" id="PTHR43685">
    <property type="entry name" value="GLYCOSYLTRANSFERASE"/>
    <property type="match status" value="1"/>
</dbReference>
<sequence length="349" mass="39002">MPDPVSIIISNYNYSRFLDRSIGSVLAQDYPHVEVIVVDDASTDQSPAVIKSYGHRIQPHIRTRNGGHAAAFNTGFAVSNGDIVFFLDADDYLYPDAVSSVVEAWRASTAQLQFRLHLVDEQEQVKDVYPPPEWPFDTGDVTPKLLQRGRYQTTVTSGLAFSRSALEPIMPIPEEEFRQGADGYLATLAPLRGRVQALESPLGAYRIHGANHSVFGGKLAKRARWRVEHDRHRLDALSAETKSIGLKLEGNPALRDPFHLEERLASLCFDEAMHPMPDDSRLWLATAGAAASFDMHYSLRRRAIQAAWFMAVGLLPQKQARAVLSWKLVATSRPKFLNRLSKTIRRAMG</sequence>
<organism evidence="2 3">
    <name type="scientific">Mesorhizobium retamae</name>
    <dbReference type="NCBI Taxonomy" id="2912854"/>
    <lineage>
        <taxon>Bacteria</taxon>
        <taxon>Pseudomonadati</taxon>
        <taxon>Pseudomonadota</taxon>
        <taxon>Alphaproteobacteria</taxon>
        <taxon>Hyphomicrobiales</taxon>
        <taxon>Phyllobacteriaceae</taxon>
        <taxon>Mesorhizobium</taxon>
    </lineage>
</organism>
<protein>
    <submittedName>
        <fullName evidence="2">Glycosyltransferase</fullName>
        <ecNumber evidence="2">2.4.-.-</ecNumber>
    </submittedName>
</protein>
<dbReference type="RefSeq" id="WP_239370504.1">
    <property type="nucleotide sequence ID" value="NZ_JAKREW010000064.1"/>
</dbReference>
<dbReference type="EC" id="2.4.-.-" evidence="2"/>
<proteinExistence type="predicted"/>
<keyword evidence="2" id="KW-0808">Transferase</keyword>
<name>A0ABS9QNI7_9HYPH</name>
<dbReference type="GO" id="GO:0016757">
    <property type="term" value="F:glycosyltransferase activity"/>
    <property type="evidence" value="ECO:0007669"/>
    <property type="project" value="UniProtKB-KW"/>
</dbReference>
<dbReference type="Proteomes" id="UP001201701">
    <property type="component" value="Unassembled WGS sequence"/>
</dbReference>
<comment type="caution">
    <text evidence="2">The sequence shown here is derived from an EMBL/GenBank/DDBJ whole genome shotgun (WGS) entry which is preliminary data.</text>
</comment>
<dbReference type="Gene3D" id="3.90.550.10">
    <property type="entry name" value="Spore Coat Polysaccharide Biosynthesis Protein SpsA, Chain A"/>
    <property type="match status" value="1"/>
</dbReference>
<keyword evidence="2" id="KW-0328">Glycosyltransferase</keyword>
<feature type="domain" description="Glycosyltransferase 2-like" evidence="1">
    <location>
        <begin position="6"/>
        <end position="112"/>
    </location>
</feature>
<dbReference type="PANTHER" id="PTHR43685:SF11">
    <property type="entry name" value="GLYCOSYLTRANSFERASE TAGX-RELATED"/>
    <property type="match status" value="1"/>
</dbReference>
<dbReference type="Pfam" id="PF00535">
    <property type="entry name" value="Glycos_transf_2"/>
    <property type="match status" value="1"/>
</dbReference>
<dbReference type="InterPro" id="IPR001173">
    <property type="entry name" value="Glyco_trans_2-like"/>
</dbReference>